<dbReference type="InterPro" id="IPR000210">
    <property type="entry name" value="BTB/POZ_dom"/>
</dbReference>
<dbReference type="Pfam" id="PF12796">
    <property type="entry name" value="Ank_2"/>
    <property type="match status" value="3"/>
</dbReference>
<feature type="repeat" description="ANK" evidence="3">
    <location>
        <begin position="163"/>
        <end position="195"/>
    </location>
</feature>
<dbReference type="SMART" id="SM00248">
    <property type="entry name" value="ANK"/>
    <property type="match status" value="10"/>
</dbReference>
<feature type="repeat" description="ANK" evidence="3">
    <location>
        <begin position="405"/>
        <end position="437"/>
    </location>
</feature>
<comment type="caution">
    <text evidence="5">The sequence shown here is derived from an EMBL/GenBank/DDBJ whole genome shotgun (WGS) entry which is preliminary data.</text>
</comment>
<keyword evidence="1" id="KW-0677">Repeat</keyword>
<dbReference type="PANTHER" id="PTHR24166">
    <property type="entry name" value="ROLLING PEBBLES, ISOFORM B"/>
    <property type="match status" value="1"/>
</dbReference>
<evidence type="ECO:0000313" key="5">
    <source>
        <dbReference type="EMBL" id="KAJ3433043.1"/>
    </source>
</evidence>
<feature type="repeat" description="ANK" evidence="3">
    <location>
        <begin position="231"/>
        <end position="263"/>
    </location>
</feature>
<sequence>MSQILVENRFNLFSEEFGNKSSYFGFEQKTEKTFFGSEMVYQKQKDRLEEKLYWAIEKLEQNPNTRNNFELVKFGRLGEIKEMIGKEENQNKVDQKGHSYLYHACSGGNLETIEYFLGLESNKTINNKQNFESYLKAIKKGNFQVVRLFLQKGLSRYQKTGKTEETALHIACKSGNEKVVQELIKYHYHVSSLDSNRNTPLMDACRKGKTGIVEFLLSQQEDCKIDSLNKHNETALIIASKLGHHEIVKLLIKKGATINLKTKSNHNCALYEGAKNNHLQVVDELLKNGAYVDSVVDGWTSLLIASQNGYLEIAQKLLQYEANLTYAEPQDGFDVFFLAAENGHLEVLEYLLQTSKNQNLFDSVATKTNNSQETLLHVASNNGHLEIVEFLIKNTQLNLDALDDCELTPLMCAAENDHEEIVLLLLQNGAKILENDGFQLEYLENETIKKLLQNFSQINFDFDQLFSNQQNCDYFITNKYNEKIGVHSSFVECRLGGSIASYLKIFQNYEKKHLNAYFSWLYSGILPKDDDENASLIAEINNKLKINTLNKTGKNSLLSDLNTLFNDNNSKDFKLIVNGKPIFIHKFILIARSNLFSSFFKNYPKELAQLKDHSNSSFQSINILIKYLYTDNIDTNLNKNTFNELANALEYYQLSTKSMLDYYLEKNY</sequence>
<evidence type="ECO:0000256" key="2">
    <source>
        <dbReference type="ARBA" id="ARBA00023043"/>
    </source>
</evidence>
<dbReference type="InterPro" id="IPR002110">
    <property type="entry name" value="Ankyrin_rpt"/>
</dbReference>
<dbReference type="CDD" id="cd18186">
    <property type="entry name" value="BTB_POZ_ZBTB_KLHL-like"/>
    <property type="match status" value="1"/>
</dbReference>
<dbReference type="SUPFAM" id="SSF54695">
    <property type="entry name" value="POZ domain"/>
    <property type="match status" value="1"/>
</dbReference>
<evidence type="ECO:0000256" key="3">
    <source>
        <dbReference type="PROSITE-ProRule" id="PRU00023"/>
    </source>
</evidence>
<feature type="domain" description="BTB" evidence="4">
    <location>
        <begin position="571"/>
        <end position="637"/>
    </location>
</feature>
<dbReference type="PROSITE" id="PS50088">
    <property type="entry name" value="ANK_REPEAT"/>
    <property type="match status" value="6"/>
</dbReference>
<proteinExistence type="predicted"/>
<feature type="repeat" description="ANK" evidence="3">
    <location>
        <begin position="371"/>
        <end position="394"/>
    </location>
</feature>
<dbReference type="PROSITE" id="PS50097">
    <property type="entry name" value="BTB"/>
    <property type="match status" value="1"/>
</dbReference>
<dbReference type="PRINTS" id="PR01415">
    <property type="entry name" value="ANKYRIN"/>
</dbReference>
<protein>
    <submittedName>
        <fullName evidence="5">Ankyrin repeat-containing</fullName>
    </submittedName>
</protein>
<reference evidence="5" key="1">
    <citation type="submission" date="2022-08" db="EMBL/GenBank/DDBJ databases">
        <title>Novel sulphate-reducing endosymbionts in the free-living metamonad Anaeramoeba.</title>
        <authorList>
            <person name="Jerlstrom-Hultqvist J."/>
            <person name="Cepicka I."/>
            <person name="Gallot-Lavallee L."/>
            <person name="Salas-Leiva D."/>
            <person name="Curtis B.A."/>
            <person name="Zahonova K."/>
            <person name="Pipaliya S."/>
            <person name="Dacks J."/>
            <person name="Roger A.J."/>
        </authorList>
    </citation>
    <scope>NUCLEOTIDE SEQUENCE</scope>
    <source>
        <strain evidence="5">Busselton2</strain>
    </source>
</reference>
<dbReference type="InterPro" id="IPR050889">
    <property type="entry name" value="Dendritic_Spine_Reg/Scaffold"/>
</dbReference>
<evidence type="ECO:0000256" key="1">
    <source>
        <dbReference type="ARBA" id="ARBA00022737"/>
    </source>
</evidence>
<dbReference type="Pfam" id="PF00023">
    <property type="entry name" value="Ank"/>
    <property type="match status" value="1"/>
</dbReference>
<dbReference type="SUPFAM" id="SSF48403">
    <property type="entry name" value="Ankyrin repeat"/>
    <property type="match status" value="1"/>
</dbReference>
<dbReference type="PANTHER" id="PTHR24166:SF48">
    <property type="entry name" value="PROTEIN VAPYRIN"/>
    <property type="match status" value="1"/>
</dbReference>
<dbReference type="InterPro" id="IPR036770">
    <property type="entry name" value="Ankyrin_rpt-contain_sf"/>
</dbReference>
<feature type="repeat" description="ANK" evidence="3">
    <location>
        <begin position="297"/>
        <end position="329"/>
    </location>
</feature>
<organism evidence="5 6">
    <name type="scientific">Anaeramoeba flamelloides</name>
    <dbReference type="NCBI Taxonomy" id="1746091"/>
    <lineage>
        <taxon>Eukaryota</taxon>
        <taxon>Metamonada</taxon>
        <taxon>Anaeramoebidae</taxon>
        <taxon>Anaeramoeba</taxon>
    </lineage>
</organism>
<dbReference type="Proteomes" id="UP001146793">
    <property type="component" value="Unassembled WGS sequence"/>
</dbReference>
<evidence type="ECO:0000313" key="6">
    <source>
        <dbReference type="Proteomes" id="UP001146793"/>
    </source>
</evidence>
<dbReference type="Gene3D" id="1.25.40.20">
    <property type="entry name" value="Ankyrin repeat-containing domain"/>
    <property type="match status" value="3"/>
</dbReference>
<accession>A0AAV7YTB7</accession>
<dbReference type="EMBL" id="JANTQA010000047">
    <property type="protein sequence ID" value="KAJ3433043.1"/>
    <property type="molecule type" value="Genomic_DNA"/>
</dbReference>
<dbReference type="Gene3D" id="3.30.710.10">
    <property type="entry name" value="Potassium Channel Kv1.1, Chain A"/>
    <property type="match status" value="1"/>
</dbReference>
<name>A0AAV7YTB7_9EUKA</name>
<gene>
    <name evidence="5" type="ORF">M0812_21993</name>
</gene>
<dbReference type="PROSITE" id="PS50297">
    <property type="entry name" value="ANK_REP_REGION"/>
    <property type="match status" value="3"/>
</dbReference>
<feature type="repeat" description="ANK" evidence="3">
    <location>
        <begin position="331"/>
        <end position="363"/>
    </location>
</feature>
<keyword evidence="2 3" id="KW-0040">ANK repeat</keyword>
<evidence type="ECO:0000259" key="4">
    <source>
        <dbReference type="PROSITE" id="PS50097"/>
    </source>
</evidence>
<dbReference type="InterPro" id="IPR011333">
    <property type="entry name" value="SKP1/BTB/POZ_sf"/>
</dbReference>
<dbReference type="Pfam" id="PF00651">
    <property type="entry name" value="BTB"/>
    <property type="match status" value="1"/>
</dbReference>
<dbReference type="AlphaFoldDB" id="A0AAV7YTB7"/>
<dbReference type="SMART" id="SM00225">
    <property type="entry name" value="BTB"/>
    <property type="match status" value="1"/>
</dbReference>